<reference evidence="4" key="1">
    <citation type="journal article" date="2019" name="Int. J. Syst. Evol. Microbiol.">
        <title>The Global Catalogue of Microorganisms (GCM) 10K type strain sequencing project: providing services to taxonomists for standard genome sequencing and annotation.</title>
        <authorList>
            <consortium name="The Broad Institute Genomics Platform"/>
            <consortium name="The Broad Institute Genome Sequencing Center for Infectious Disease"/>
            <person name="Wu L."/>
            <person name="Ma J."/>
        </authorList>
    </citation>
    <scope>NUCLEOTIDE SEQUENCE [LARGE SCALE GENOMIC DNA]</scope>
    <source>
        <strain evidence="4">NBRC 108730</strain>
    </source>
</reference>
<evidence type="ECO:0008006" key="5">
    <source>
        <dbReference type="Google" id="ProtNLM"/>
    </source>
</evidence>
<feature type="compositionally biased region" description="Basic residues" evidence="1">
    <location>
        <begin position="446"/>
        <end position="456"/>
    </location>
</feature>
<protein>
    <recommendedName>
        <fullName evidence="5">Glycosyltransferase RgtA/B/C/D-like domain-containing protein</fullName>
    </recommendedName>
</protein>
<comment type="caution">
    <text evidence="3">The sequence shown here is derived from an EMBL/GenBank/DDBJ whole genome shotgun (WGS) entry which is preliminary data.</text>
</comment>
<feature type="transmembrane region" description="Helical" evidence="2">
    <location>
        <begin position="89"/>
        <end position="106"/>
    </location>
</feature>
<gene>
    <name evidence="3" type="ORF">GCM10025868_36750</name>
</gene>
<proteinExistence type="predicted"/>
<sequence>MSLGRAEGDGGDLLHGALDGVRGAGLGTDTAGSGLGVLQAGVVRLLHLVSGAAPSRAVDVLLLGAPLLATLTAYAAAGAATRSRALRTWAALTWGLAPVLATGVGGGRLGPVVAHVLVPLVAAALARALGAGAVDRVRGGGPTAAACAAALGLAVLGGLVPVWLVAGLLVALGGLLAGRGATRLRALAVLVLAPALLGPWLLQVAGHPALLLAGPGALADGAAAGGWDGLLDVAAGAVPLPLDLPRWVAAVLLALPLLPGVVVLVRGGRRGRVAGAAWLLGVLGLALALLAPHLVLASTATSRPVHALPATGLSLLLLGALVAVLSGADGLRARLVGHGLGWRRSCSRRSCSWRCSPPSSPVRPGCSPAPPDRSTASPRPRCPPWPPTRRPARPPSARSCSTRPATAPRCATGWPVASPRRGRATSAAPGTPTRAAAAAPPPSRLPSRRSPRRNRTCRPPSRCSAGSGWASCSSRHRCRPTSSARSTRRPAWPGSGPRRPGRWRVDGAGSPQTARARVLDAGGEPVATVPTSGPHARVDTRSVPAAGGTLVLAEQASPRFTATLDGRRLTPVAGPDGWQQAFALPAGDPGRHLVVRSSDPAASRWRLAQLVLLGLVLLLALPVRREPAARPDGEPA</sequence>
<feature type="compositionally biased region" description="Low complexity" evidence="1">
    <location>
        <begin position="424"/>
        <end position="438"/>
    </location>
</feature>
<keyword evidence="2" id="KW-1133">Transmembrane helix</keyword>
<evidence type="ECO:0000256" key="2">
    <source>
        <dbReference type="SAM" id="Phobius"/>
    </source>
</evidence>
<feature type="compositionally biased region" description="Pro residues" evidence="1">
    <location>
        <begin position="380"/>
        <end position="389"/>
    </location>
</feature>
<feature type="region of interest" description="Disordered" evidence="1">
    <location>
        <begin position="349"/>
        <end position="514"/>
    </location>
</feature>
<name>A0ABQ6JJJ4_9ACTN</name>
<feature type="transmembrane region" description="Helical" evidence="2">
    <location>
        <begin position="209"/>
        <end position="227"/>
    </location>
</feature>
<feature type="compositionally biased region" description="Low complexity" evidence="1">
    <location>
        <begin position="480"/>
        <end position="498"/>
    </location>
</feature>
<evidence type="ECO:0000313" key="4">
    <source>
        <dbReference type="Proteomes" id="UP001157017"/>
    </source>
</evidence>
<keyword evidence="4" id="KW-1185">Reference proteome</keyword>
<feature type="transmembrane region" description="Helical" evidence="2">
    <location>
        <begin position="60"/>
        <end position="77"/>
    </location>
</feature>
<feature type="compositionally biased region" description="Low complexity" evidence="1">
    <location>
        <begin position="457"/>
        <end position="473"/>
    </location>
</feature>
<accession>A0ABQ6JJJ4</accession>
<feature type="compositionally biased region" description="Low complexity" evidence="1">
    <location>
        <begin position="395"/>
        <end position="405"/>
    </location>
</feature>
<dbReference type="Proteomes" id="UP001157017">
    <property type="component" value="Unassembled WGS sequence"/>
</dbReference>
<organism evidence="3 4">
    <name type="scientific">Angustibacter aerolatus</name>
    <dbReference type="NCBI Taxonomy" id="1162965"/>
    <lineage>
        <taxon>Bacteria</taxon>
        <taxon>Bacillati</taxon>
        <taxon>Actinomycetota</taxon>
        <taxon>Actinomycetes</taxon>
        <taxon>Kineosporiales</taxon>
        <taxon>Kineosporiaceae</taxon>
    </lineage>
</organism>
<feature type="transmembrane region" description="Helical" evidence="2">
    <location>
        <begin position="112"/>
        <end position="134"/>
    </location>
</feature>
<feature type="transmembrane region" description="Helical" evidence="2">
    <location>
        <begin position="247"/>
        <end position="265"/>
    </location>
</feature>
<keyword evidence="2" id="KW-0472">Membrane</keyword>
<dbReference type="EMBL" id="BSUZ01000001">
    <property type="protein sequence ID" value="GMA88425.1"/>
    <property type="molecule type" value="Genomic_DNA"/>
</dbReference>
<evidence type="ECO:0000313" key="3">
    <source>
        <dbReference type="EMBL" id="GMA88425.1"/>
    </source>
</evidence>
<keyword evidence="2" id="KW-0812">Transmembrane</keyword>
<feature type="compositionally biased region" description="Low complexity" evidence="1">
    <location>
        <begin position="349"/>
        <end position="366"/>
    </location>
</feature>
<feature type="transmembrane region" description="Helical" evidence="2">
    <location>
        <begin position="146"/>
        <end position="172"/>
    </location>
</feature>
<feature type="transmembrane region" description="Helical" evidence="2">
    <location>
        <begin position="277"/>
        <end position="295"/>
    </location>
</feature>
<evidence type="ECO:0000256" key="1">
    <source>
        <dbReference type="SAM" id="MobiDB-lite"/>
    </source>
</evidence>
<feature type="transmembrane region" description="Helical" evidence="2">
    <location>
        <begin position="184"/>
        <end position="202"/>
    </location>
</feature>
<feature type="transmembrane region" description="Helical" evidence="2">
    <location>
        <begin position="307"/>
        <end position="325"/>
    </location>
</feature>